<gene>
    <name evidence="1" type="ORF">CIK00_03485</name>
</gene>
<name>A0A2N4UWI0_9GAMM</name>
<accession>A0A2N4UWI0</accession>
<evidence type="ECO:0000313" key="1">
    <source>
        <dbReference type="EMBL" id="PLC59345.1"/>
    </source>
</evidence>
<protein>
    <submittedName>
        <fullName evidence="1">Uncharacterized protein</fullName>
    </submittedName>
</protein>
<sequence>MITCTNHYFEIKTPSYMNLGDIEEGCCFIFSDSEDVIYDAVCKRLNLCRDEVDGNLFSLEFDTKIGCWLIIDDRGCGFHVGENHLDGQSFEKFISQWSF</sequence>
<proteinExistence type="predicted"/>
<keyword evidence="2" id="KW-1185">Reference proteome</keyword>
<comment type="caution">
    <text evidence="1">The sequence shown here is derived from an EMBL/GenBank/DDBJ whole genome shotgun (WGS) entry which is preliminary data.</text>
</comment>
<organism evidence="1 2">
    <name type="scientific">Photobacterium carnosum</name>
    <dbReference type="NCBI Taxonomy" id="2023717"/>
    <lineage>
        <taxon>Bacteria</taxon>
        <taxon>Pseudomonadati</taxon>
        <taxon>Pseudomonadota</taxon>
        <taxon>Gammaproteobacteria</taxon>
        <taxon>Vibrionales</taxon>
        <taxon>Vibrionaceae</taxon>
        <taxon>Photobacterium</taxon>
    </lineage>
</organism>
<dbReference type="EMBL" id="NPIB01000002">
    <property type="protein sequence ID" value="PLC59345.1"/>
    <property type="molecule type" value="Genomic_DNA"/>
</dbReference>
<evidence type="ECO:0000313" key="2">
    <source>
        <dbReference type="Proteomes" id="UP000234420"/>
    </source>
</evidence>
<dbReference type="AlphaFoldDB" id="A0A2N4UWI0"/>
<reference evidence="1 2" key="1">
    <citation type="journal article" date="2018" name="Syst. Appl. Microbiol.">
        <title>Photobacterium carnosum sp. nov., isolated from spoiled modified atmosphere packaged poultry meat.</title>
        <authorList>
            <person name="Hilgarth M."/>
            <person name="Fuertes S."/>
            <person name="Ehrmann M."/>
            <person name="Vogel R.F."/>
        </authorList>
    </citation>
    <scope>NUCLEOTIDE SEQUENCE [LARGE SCALE GENOMIC DNA]</scope>
    <source>
        <strain evidence="1 2">TMW 2.2021</strain>
    </source>
</reference>
<dbReference type="Proteomes" id="UP000234420">
    <property type="component" value="Unassembled WGS sequence"/>
</dbReference>